<gene>
    <name evidence="1" type="ORF">GSLYS_00014201001</name>
</gene>
<dbReference type="AlphaFoldDB" id="A0AAV2I1M8"/>
<protein>
    <submittedName>
        <fullName evidence="1">Uncharacterized protein</fullName>
    </submittedName>
</protein>
<evidence type="ECO:0000313" key="1">
    <source>
        <dbReference type="EMBL" id="CAL1540552.1"/>
    </source>
</evidence>
<dbReference type="Proteomes" id="UP001497497">
    <property type="component" value="Unassembled WGS sequence"/>
</dbReference>
<accession>A0AAV2I1M8</accession>
<name>A0AAV2I1M8_LYMST</name>
<evidence type="ECO:0000313" key="2">
    <source>
        <dbReference type="Proteomes" id="UP001497497"/>
    </source>
</evidence>
<comment type="caution">
    <text evidence="1">The sequence shown here is derived from an EMBL/GenBank/DDBJ whole genome shotgun (WGS) entry which is preliminary data.</text>
</comment>
<keyword evidence="2" id="KW-1185">Reference proteome</keyword>
<reference evidence="1 2" key="1">
    <citation type="submission" date="2024-04" db="EMBL/GenBank/DDBJ databases">
        <authorList>
            <consortium name="Genoscope - CEA"/>
            <person name="William W."/>
        </authorList>
    </citation>
    <scope>NUCLEOTIDE SEQUENCE [LARGE SCALE GENOMIC DNA]</scope>
</reference>
<dbReference type="EMBL" id="CAXITT010000387">
    <property type="protein sequence ID" value="CAL1540552.1"/>
    <property type="molecule type" value="Genomic_DNA"/>
</dbReference>
<organism evidence="1 2">
    <name type="scientific">Lymnaea stagnalis</name>
    <name type="common">Great pond snail</name>
    <name type="synonym">Helix stagnalis</name>
    <dbReference type="NCBI Taxonomy" id="6523"/>
    <lineage>
        <taxon>Eukaryota</taxon>
        <taxon>Metazoa</taxon>
        <taxon>Spiralia</taxon>
        <taxon>Lophotrochozoa</taxon>
        <taxon>Mollusca</taxon>
        <taxon>Gastropoda</taxon>
        <taxon>Heterobranchia</taxon>
        <taxon>Euthyneura</taxon>
        <taxon>Panpulmonata</taxon>
        <taxon>Hygrophila</taxon>
        <taxon>Lymnaeoidea</taxon>
        <taxon>Lymnaeidae</taxon>
        <taxon>Lymnaea</taxon>
    </lineage>
</organism>
<proteinExistence type="predicted"/>
<sequence length="39" mass="4399">MGAKGWELACILETPEVEIVGLTKITMKVMLFFQRKISS</sequence>